<comment type="caution">
    <text evidence="8">The sequence shown here is derived from an EMBL/GenBank/DDBJ whole genome shotgun (WGS) entry which is preliminary data.</text>
</comment>
<dbReference type="SUPFAM" id="SSF56801">
    <property type="entry name" value="Acetyl-CoA synthetase-like"/>
    <property type="match status" value="1"/>
</dbReference>
<dbReference type="Pfam" id="PF13193">
    <property type="entry name" value="AMP-binding_C"/>
    <property type="match status" value="1"/>
</dbReference>
<dbReference type="PANTHER" id="PTHR42921">
    <property type="entry name" value="ACETOACETYL-COA SYNTHETASE"/>
    <property type="match status" value="1"/>
</dbReference>
<dbReference type="InterPro" id="IPR025110">
    <property type="entry name" value="AMP-bd_C"/>
</dbReference>
<sequence>MSQRYEAEQAAAHPLLWTPDADTVRNSQMYEFQQWLKQRGVDTAGYRELQEWSVSDLPGFWSAIWDYFQVDASSQPTSILESERMPDAEWFSGARLNYAQNLLRSARSRPDDTAVIGTHESAPEESWTWGQLEIRTAALAAHLREIGVGPGDRVAAVLPHIPQTVAALLATASVGAIWSVVNPDFGVSGIADRFAQIEPKVLFTVDGYEFNGRVHERVSTIPDLRRVLPSVEEVILVDQLPEETRRSAGIELPADSVLFSRISEDESAVPLYEQVEFDHPLWILYSSGTTGKPKGIVHGHGGIVVEALKANHLHYDLDARSRAYFAVSTTWVVWNLVVNTMMAGSSMITYDGSPSHGAKDKHFEIVAEQGATFFGTGAAVLTTIERAGVKPGAHLDLSRLESLFVTGSPLPDGTWDWIYREVSPEIRVGSDSGGTDVATAFIGSNPLQSVRRGLLMGSYLGVASESWDENGSRIFGELGEFVVTKPMPSMPLFFWGDEDGRKYREAYFEHFPGVWRHGDWVTEYPDGSFVIHGRSDSTINRGGIRMGSADITRVVDLVTGVEGSMVIGAELEDGGYYMPLFIVPTEGRAVDEVLKQEIIAAIRSEVSPRYVPDEIIEVSALPRTRTGKLMEVPIKTLLQGGDPAKVNRTSAEDATSIDWFIDFADRFRNPRN</sequence>
<evidence type="ECO:0000313" key="9">
    <source>
        <dbReference type="Proteomes" id="UP000297736"/>
    </source>
</evidence>
<gene>
    <name evidence="8" type="ORF">EB834_17055</name>
</gene>
<dbReference type="InterPro" id="IPR042099">
    <property type="entry name" value="ANL_N_sf"/>
</dbReference>
<evidence type="ECO:0000313" key="8">
    <source>
        <dbReference type="EMBL" id="TGD37020.1"/>
    </source>
</evidence>
<dbReference type="GO" id="GO:0005524">
    <property type="term" value="F:ATP binding"/>
    <property type="evidence" value="ECO:0007669"/>
    <property type="project" value="UniProtKB-KW"/>
</dbReference>
<dbReference type="InterPro" id="IPR005914">
    <property type="entry name" value="Acac_CoA_synth"/>
</dbReference>
<dbReference type="InterPro" id="IPR032387">
    <property type="entry name" value="ACAS_N"/>
</dbReference>
<accession>A0A4Z0KEJ4</accession>
<comment type="similarity">
    <text evidence="1">Belongs to the ATP-dependent AMP-binding enzyme family.</text>
</comment>
<dbReference type="InterPro" id="IPR000873">
    <property type="entry name" value="AMP-dep_synth/lig_dom"/>
</dbReference>
<evidence type="ECO:0000259" key="7">
    <source>
        <dbReference type="Pfam" id="PF16177"/>
    </source>
</evidence>
<evidence type="ECO:0000256" key="3">
    <source>
        <dbReference type="ARBA" id="ARBA00022741"/>
    </source>
</evidence>
<feature type="domain" description="AMP-dependent synthetase/ligase" evidence="5">
    <location>
        <begin position="104"/>
        <end position="424"/>
    </location>
</feature>
<dbReference type="Proteomes" id="UP000297736">
    <property type="component" value="Unassembled WGS sequence"/>
</dbReference>
<feature type="domain" description="Acetyl-coenzyme A synthetase N-terminal" evidence="7">
    <location>
        <begin position="46"/>
        <end position="101"/>
    </location>
</feature>
<keyword evidence="3" id="KW-0547">Nucleotide-binding</keyword>
<dbReference type="NCBIfam" id="TIGR01217">
    <property type="entry name" value="ac_ac_CoA_syn"/>
    <property type="match status" value="1"/>
</dbReference>
<organism evidence="8 9">
    <name type="scientific">Brevibacterium aurantiacum</name>
    <dbReference type="NCBI Taxonomy" id="273384"/>
    <lineage>
        <taxon>Bacteria</taxon>
        <taxon>Bacillati</taxon>
        <taxon>Actinomycetota</taxon>
        <taxon>Actinomycetes</taxon>
        <taxon>Micrococcales</taxon>
        <taxon>Brevibacteriaceae</taxon>
        <taxon>Brevibacterium</taxon>
    </lineage>
</organism>
<dbReference type="RefSeq" id="WP_135448189.1">
    <property type="nucleotide sequence ID" value="NZ_RHFF01000020.1"/>
</dbReference>
<dbReference type="PANTHER" id="PTHR42921:SF1">
    <property type="entry name" value="ACETOACETYL-COA SYNTHETASE"/>
    <property type="match status" value="1"/>
</dbReference>
<proteinExistence type="inferred from homology"/>
<keyword evidence="2 8" id="KW-0436">Ligase</keyword>
<name>A0A4Z0KEJ4_BREAU</name>
<dbReference type="PROSITE" id="PS00455">
    <property type="entry name" value="AMP_BINDING"/>
    <property type="match status" value="1"/>
</dbReference>
<dbReference type="InterPro" id="IPR045851">
    <property type="entry name" value="AMP-bd_C_sf"/>
</dbReference>
<protein>
    <submittedName>
        <fullName evidence="8">Acetoacetate--CoA ligase</fullName>
        <ecNumber evidence="8">6.2.1.16</ecNumber>
    </submittedName>
</protein>
<dbReference type="Pfam" id="PF16177">
    <property type="entry name" value="ACAS_N"/>
    <property type="match status" value="1"/>
</dbReference>
<dbReference type="GO" id="GO:0006629">
    <property type="term" value="P:lipid metabolic process"/>
    <property type="evidence" value="ECO:0007669"/>
    <property type="project" value="InterPro"/>
</dbReference>
<dbReference type="NCBIfam" id="NF002937">
    <property type="entry name" value="PRK03584.1"/>
    <property type="match status" value="1"/>
</dbReference>
<dbReference type="EMBL" id="RHFF01000020">
    <property type="protein sequence ID" value="TGD37020.1"/>
    <property type="molecule type" value="Genomic_DNA"/>
</dbReference>
<dbReference type="Pfam" id="PF00501">
    <property type="entry name" value="AMP-binding"/>
    <property type="match status" value="1"/>
</dbReference>
<evidence type="ECO:0000256" key="1">
    <source>
        <dbReference type="ARBA" id="ARBA00006432"/>
    </source>
</evidence>
<evidence type="ECO:0000256" key="2">
    <source>
        <dbReference type="ARBA" id="ARBA00022598"/>
    </source>
</evidence>
<dbReference type="Gene3D" id="3.30.300.30">
    <property type="match status" value="1"/>
</dbReference>
<evidence type="ECO:0000259" key="6">
    <source>
        <dbReference type="Pfam" id="PF13193"/>
    </source>
</evidence>
<reference evidence="8 9" key="1">
    <citation type="submission" date="2018-10" db="EMBL/GenBank/DDBJ databases">
        <title>Brevibacterium genomes from Austrain hard cheese rinds.</title>
        <authorList>
            <person name="Anast J.M."/>
            <person name="Dzieciol M."/>
            <person name="Schultz D.L."/>
            <person name="Mann E."/>
            <person name="Wagner M."/>
            <person name="Schmitz-Esser S."/>
        </authorList>
    </citation>
    <scope>NUCLEOTIDE SEQUENCE [LARGE SCALE GENOMIC DNA]</scope>
    <source>
        <strain evidence="8 9">L261</strain>
    </source>
</reference>
<evidence type="ECO:0000256" key="4">
    <source>
        <dbReference type="ARBA" id="ARBA00022840"/>
    </source>
</evidence>
<keyword evidence="4" id="KW-0067">ATP-binding</keyword>
<feature type="domain" description="AMP-binding enzyme C-terminal" evidence="6">
    <location>
        <begin position="559"/>
        <end position="628"/>
    </location>
</feature>
<dbReference type="EC" id="6.2.1.16" evidence="8"/>
<dbReference type="GO" id="GO:0030729">
    <property type="term" value="F:acetoacetate-CoA ligase activity"/>
    <property type="evidence" value="ECO:0007669"/>
    <property type="project" value="UniProtKB-EC"/>
</dbReference>
<evidence type="ECO:0000259" key="5">
    <source>
        <dbReference type="Pfam" id="PF00501"/>
    </source>
</evidence>
<dbReference type="InterPro" id="IPR020845">
    <property type="entry name" value="AMP-binding_CS"/>
</dbReference>
<dbReference type="AlphaFoldDB" id="A0A4Z0KEJ4"/>
<dbReference type="Gene3D" id="3.40.50.12780">
    <property type="entry name" value="N-terminal domain of ligase-like"/>
    <property type="match status" value="1"/>
</dbReference>